<evidence type="ECO:0000313" key="2">
    <source>
        <dbReference type="Proteomes" id="UP000321049"/>
    </source>
</evidence>
<comment type="caution">
    <text evidence="1">The sequence shown here is derived from an EMBL/GenBank/DDBJ whole genome shotgun (WGS) entry which is preliminary data.</text>
</comment>
<proteinExistence type="predicted"/>
<dbReference type="OrthoDB" id="9936466at2"/>
<protein>
    <submittedName>
        <fullName evidence="1">Uncharacterized protein</fullName>
    </submittedName>
</protein>
<dbReference type="Proteomes" id="UP000321049">
    <property type="component" value="Unassembled WGS sequence"/>
</dbReference>
<keyword evidence="2" id="KW-1185">Reference proteome</keyword>
<accession>A0A511JPA0</accession>
<sequence>MITKEPNRRWELLRLLHRRNRLATAAIEHLAHDLPGADLLWQEVHKVEERVRIQFPAVWAIENASWVVQDGERLHTADSPRPADCRICAAQARLSVGPRAA</sequence>
<organism evidence="1 2">
    <name type="scientific">Cellulomonas terrae</name>
    <dbReference type="NCBI Taxonomy" id="311234"/>
    <lineage>
        <taxon>Bacteria</taxon>
        <taxon>Bacillati</taxon>
        <taxon>Actinomycetota</taxon>
        <taxon>Actinomycetes</taxon>
        <taxon>Micrococcales</taxon>
        <taxon>Cellulomonadaceae</taxon>
        <taxon>Cellulomonas</taxon>
    </lineage>
</organism>
<dbReference type="AlphaFoldDB" id="A0A511JPA0"/>
<dbReference type="EMBL" id="BJWH01000021">
    <property type="protein sequence ID" value="GEL99769.1"/>
    <property type="molecule type" value="Genomic_DNA"/>
</dbReference>
<gene>
    <name evidence="1" type="ORF">CTE05_33160</name>
</gene>
<evidence type="ECO:0000313" key="1">
    <source>
        <dbReference type="EMBL" id="GEL99769.1"/>
    </source>
</evidence>
<name>A0A511JPA0_9CELL</name>
<reference evidence="1 2" key="1">
    <citation type="submission" date="2019-07" db="EMBL/GenBank/DDBJ databases">
        <title>Whole genome shotgun sequence of Cellulomonas terrae NBRC 100819.</title>
        <authorList>
            <person name="Hosoyama A."/>
            <person name="Uohara A."/>
            <person name="Ohji S."/>
            <person name="Ichikawa N."/>
        </authorList>
    </citation>
    <scope>NUCLEOTIDE SEQUENCE [LARGE SCALE GENOMIC DNA]</scope>
    <source>
        <strain evidence="1 2">NBRC 100819</strain>
    </source>
</reference>
<dbReference type="RefSeq" id="WP_146847401.1">
    <property type="nucleotide sequence ID" value="NZ_BJWH01000021.1"/>
</dbReference>